<reference evidence="2 3" key="1">
    <citation type="journal article" date="2013" name="Environ. Microbiol.">
        <title>Chloride and organic osmolytes: a hybrid strategy to cope with elevated salinities by the moderately halophilic, chloride-dependent bacterium Halobacillus halophilus.</title>
        <authorList>
            <person name="Saum S.H."/>
            <person name="Pfeiffer F."/>
            <person name="Palm P."/>
            <person name="Rampp M."/>
            <person name="Schuster S.C."/>
            <person name="Muller V."/>
            <person name="Oesterhelt D."/>
        </authorList>
    </citation>
    <scope>NUCLEOTIDE SEQUENCE [LARGE SCALE GENOMIC DNA]</scope>
    <source>
        <strain evidence="3">ATCC 35676 / DSM 2266 / JCM 20832 / KCTC 3685 / LMG 17431 / NBRC 102448 / NCIMB 2269</strain>
    </source>
</reference>
<proteinExistence type="predicted"/>
<dbReference type="PATRIC" id="fig|866895.3.peg.1459"/>
<evidence type="ECO:0000313" key="2">
    <source>
        <dbReference type="EMBL" id="CCG44796.1"/>
    </source>
</evidence>
<keyword evidence="3" id="KW-1185">Reference proteome</keyword>
<dbReference type="AlphaFoldDB" id="I0JKX6"/>
<dbReference type="HOGENOM" id="CLU_846337_0_0_9"/>
<dbReference type="EMBL" id="HE717023">
    <property type="protein sequence ID" value="CCG44796.1"/>
    <property type="molecule type" value="Genomic_DNA"/>
</dbReference>
<dbReference type="InterPro" id="IPR025055">
    <property type="entry name" value="Ena_core"/>
</dbReference>
<accession>I0JKX6</accession>
<dbReference type="eggNOG" id="ENOG502ZAU4">
    <property type="taxonomic scope" value="Bacteria"/>
</dbReference>
<feature type="domain" description="Endospore appendages core" evidence="1">
    <location>
        <begin position="31"/>
        <end position="131"/>
    </location>
</feature>
<protein>
    <recommendedName>
        <fullName evidence="1">Endospore appendages core domain-containing protein</fullName>
    </recommendedName>
</protein>
<dbReference type="RefSeq" id="WP_014642697.1">
    <property type="nucleotide sequence ID" value="NC_017668.1"/>
</dbReference>
<name>I0JKX6_HALH3</name>
<dbReference type="KEGG" id="hhd:HBHAL_2452"/>
<dbReference type="STRING" id="866895.HBHAL_2452"/>
<gene>
    <name evidence="2" type="ordered locus">HBHAL_2452</name>
</gene>
<dbReference type="Pfam" id="PF13157">
    <property type="entry name" value="Enas"/>
    <property type="match status" value="1"/>
</dbReference>
<dbReference type="Proteomes" id="UP000007397">
    <property type="component" value="Chromosome"/>
</dbReference>
<evidence type="ECO:0000259" key="1">
    <source>
        <dbReference type="Pfam" id="PF13157"/>
    </source>
</evidence>
<sequence>MDKNNCSLHCVNVEKVYDWLIVPLQFTTCIEIPKIKKRVTDEICGNFAIASTEQTCPLWESTLPSPSAGTVSLSLASGSLNDLEVLINGRTIETGNKEQFTQTFSTLNSLALINTNPLVTVRGTYCLTLHYFLSRNLIEDLRNCQEGNCYLSNECGRPISIKVLDCKEIGERKNTEIILPNGQQTILQKVNLCKEGCVGLTYDKGRQLCVFPFNKMEQLLLCAPEGTTLQCEVTDFCCRISSIKNLNNCWRLEISIEICQNIKVTADTTLGIQARECSPRGLLSTGNCLSANP</sequence>
<evidence type="ECO:0000313" key="3">
    <source>
        <dbReference type="Proteomes" id="UP000007397"/>
    </source>
</evidence>
<organism evidence="2 3">
    <name type="scientific">Halobacillus halophilus (strain ATCC 35676 / DSM 2266 / JCM 20832 / KCTC 3685 / LMG 17431 / NBRC 102448 / NCIMB 2269)</name>
    <name type="common">Sporosarcina halophila</name>
    <dbReference type="NCBI Taxonomy" id="866895"/>
    <lineage>
        <taxon>Bacteria</taxon>
        <taxon>Bacillati</taxon>
        <taxon>Bacillota</taxon>
        <taxon>Bacilli</taxon>
        <taxon>Bacillales</taxon>
        <taxon>Bacillaceae</taxon>
        <taxon>Halobacillus</taxon>
    </lineage>
</organism>